<comment type="cofactor">
    <cofactor evidence="1">
        <name>thiamine diphosphate</name>
        <dbReference type="ChEBI" id="CHEBI:58937"/>
    </cofactor>
</comment>
<protein>
    <recommendedName>
        <fullName evidence="2">dihydrolipoyllysine-residue succinyltransferase</fullName>
        <ecNumber evidence="2">2.3.1.61</ecNumber>
    </recommendedName>
</protein>
<name>N6X2R8_9ACTO</name>
<dbReference type="SUPFAM" id="SSF52922">
    <property type="entry name" value="TK C-terminal domain-like"/>
    <property type="match status" value="1"/>
</dbReference>
<dbReference type="Pfam" id="PF02779">
    <property type="entry name" value="Transket_pyr"/>
    <property type="match status" value="1"/>
</dbReference>
<comment type="catalytic activity">
    <reaction evidence="6">
        <text>N(6)-[(R)-lipoyl]-L-lysyl-[protein] + 2-oxoglutarate + H(+) = N(6)-[(R)-S(8)-succinyldihydrolipoyl]-L-lysyl-[protein] + CO2</text>
        <dbReference type="Rhea" id="RHEA:12188"/>
        <dbReference type="Rhea" id="RHEA-COMP:10474"/>
        <dbReference type="Rhea" id="RHEA-COMP:20092"/>
        <dbReference type="ChEBI" id="CHEBI:15378"/>
        <dbReference type="ChEBI" id="CHEBI:16526"/>
        <dbReference type="ChEBI" id="CHEBI:16810"/>
        <dbReference type="ChEBI" id="CHEBI:83099"/>
        <dbReference type="ChEBI" id="CHEBI:83120"/>
        <dbReference type="EC" id="1.2.4.2"/>
    </reaction>
</comment>
<evidence type="ECO:0000256" key="7">
    <source>
        <dbReference type="SAM" id="MobiDB-lite"/>
    </source>
</evidence>
<evidence type="ECO:0000313" key="9">
    <source>
        <dbReference type="EMBL" id="ENO18036.1"/>
    </source>
</evidence>
<dbReference type="InterPro" id="IPR033248">
    <property type="entry name" value="Transketolase_C"/>
</dbReference>
<proteinExistence type="predicted"/>
<evidence type="ECO:0000256" key="5">
    <source>
        <dbReference type="ARBA" id="ARBA00023052"/>
    </source>
</evidence>
<dbReference type="Gene3D" id="3.40.50.920">
    <property type="match status" value="1"/>
</dbReference>
<dbReference type="Gene3D" id="3.40.50.970">
    <property type="match status" value="2"/>
</dbReference>
<evidence type="ECO:0000313" key="10">
    <source>
        <dbReference type="Proteomes" id="UP000013015"/>
    </source>
</evidence>
<dbReference type="eggNOG" id="COG0022">
    <property type="taxonomic scope" value="Bacteria"/>
</dbReference>
<dbReference type="AlphaFoldDB" id="N6X2R8"/>
<dbReference type="InterPro" id="IPR001017">
    <property type="entry name" value="DH_E1"/>
</dbReference>
<evidence type="ECO:0000256" key="2">
    <source>
        <dbReference type="ARBA" id="ARBA00012945"/>
    </source>
</evidence>
<accession>N6X2R8</accession>
<comment type="caution">
    <text evidence="9">The sequence shown here is derived from an EMBL/GenBank/DDBJ whole genome shotgun (WGS) entry which is preliminary data.</text>
</comment>
<dbReference type="eggNOG" id="COG1071">
    <property type="taxonomic scope" value="Bacteria"/>
</dbReference>
<dbReference type="GO" id="GO:0004149">
    <property type="term" value="F:dihydrolipoyllysine-residue succinyltransferase activity"/>
    <property type="evidence" value="ECO:0007669"/>
    <property type="project" value="UniProtKB-EC"/>
</dbReference>
<dbReference type="InterPro" id="IPR009014">
    <property type="entry name" value="Transketo_C/PFOR_II"/>
</dbReference>
<reference evidence="9 10" key="1">
    <citation type="submission" date="2013-03" db="EMBL/GenBank/DDBJ databases">
        <title>Reference genome for the Human Microbiome Project.</title>
        <authorList>
            <person name="Aqrawi P."/>
            <person name="Ayvaz T."/>
            <person name="Bess C."/>
            <person name="Blankenburg K."/>
            <person name="Coyle M."/>
            <person name="Deng J."/>
            <person name="Forbes L."/>
            <person name="Fowler G."/>
            <person name="Francisco L."/>
            <person name="Fu Q."/>
            <person name="Gibbs R."/>
            <person name="Gross S."/>
            <person name="Gubbala S."/>
            <person name="Hale W."/>
            <person name="Hemphill L."/>
            <person name="Highlander S."/>
            <person name="Hirani K."/>
            <person name="Jackson L."/>
            <person name="Jakkamsetti A."/>
            <person name="Javaid M."/>
            <person name="Jayaseelan J.C."/>
            <person name="Jiang H."/>
            <person name="Joshi V."/>
            <person name="Korchina V."/>
            <person name="Kovar C."/>
            <person name="Lara F."/>
            <person name="Lee S."/>
            <person name="Liu Y."/>
            <person name="Mata R."/>
            <person name="Mathew T."/>
            <person name="Munidasa M."/>
            <person name="Muzny D."/>
            <person name="Nazareth L."/>
            <person name="Ngo R."/>
            <person name="Nguyen L."/>
            <person name="Nguyen N."/>
            <person name="Okwuonu G."/>
            <person name="Ongeri F."/>
            <person name="Palculict T."/>
            <person name="Patil S."/>
            <person name="Petrosino J."/>
            <person name="Pham C."/>
            <person name="Pham P."/>
            <person name="Pu L.-L."/>
            <person name="Qin X."/>
            <person name="Qu J."/>
            <person name="Reid J."/>
            <person name="Ross M."/>
            <person name="Ruth R."/>
            <person name="Saada N."/>
            <person name="San Lucas F."/>
            <person name="Santibanez J."/>
            <person name="Shang Y."/>
            <person name="Simmons D."/>
            <person name="Song X.-Z."/>
            <person name="Tang L.-Y."/>
            <person name="Thornton R."/>
            <person name="Warren J."/>
            <person name="Weissenberger G."/>
            <person name="Wilczek-Boney K."/>
            <person name="Worley K."/>
            <person name="Youmans B."/>
            <person name="Zhang J."/>
            <person name="Zhang L."/>
            <person name="Zhao Z."/>
            <person name="Zhou C."/>
            <person name="Zhu D."/>
            <person name="Zhu Y."/>
        </authorList>
    </citation>
    <scope>NUCLEOTIDE SEQUENCE [LARGE SCALE GENOMIC DNA]</scope>
    <source>
        <strain evidence="9 10">F0333</strain>
    </source>
</reference>
<keyword evidence="4" id="KW-0560">Oxidoreductase</keyword>
<keyword evidence="3" id="KW-0816">Tricarboxylic acid cycle</keyword>
<dbReference type="GO" id="GO:0006099">
    <property type="term" value="P:tricarboxylic acid cycle"/>
    <property type="evidence" value="ECO:0007669"/>
    <property type="project" value="UniProtKB-KW"/>
</dbReference>
<gene>
    <name evidence="9" type="ORF">HMPREF9004_1308</name>
</gene>
<evidence type="ECO:0000259" key="8">
    <source>
        <dbReference type="SMART" id="SM00861"/>
    </source>
</evidence>
<dbReference type="PANTHER" id="PTHR43257">
    <property type="entry name" value="PYRUVATE DEHYDROGENASE E1 COMPONENT BETA SUBUNIT"/>
    <property type="match status" value="1"/>
</dbReference>
<evidence type="ECO:0000256" key="4">
    <source>
        <dbReference type="ARBA" id="ARBA00023002"/>
    </source>
</evidence>
<dbReference type="EC" id="2.3.1.61" evidence="2"/>
<dbReference type="OrthoDB" id="9766715at2"/>
<organism evidence="9 10">
    <name type="scientific">Schaalia cardiffensis F0333</name>
    <dbReference type="NCBI Taxonomy" id="888050"/>
    <lineage>
        <taxon>Bacteria</taxon>
        <taxon>Bacillati</taxon>
        <taxon>Actinomycetota</taxon>
        <taxon>Actinomycetes</taxon>
        <taxon>Actinomycetales</taxon>
        <taxon>Actinomycetaceae</taxon>
        <taxon>Schaalia</taxon>
    </lineage>
</organism>
<dbReference type="Proteomes" id="UP000013015">
    <property type="component" value="Unassembled WGS sequence"/>
</dbReference>
<dbReference type="InterPro" id="IPR005475">
    <property type="entry name" value="Transketolase-like_Pyr-bd"/>
</dbReference>
<feature type="region of interest" description="Disordered" evidence="7">
    <location>
        <begin position="796"/>
        <end position="816"/>
    </location>
</feature>
<dbReference type="GO" id="GO:0000287">
    <property type="term" value="F:magnesium ion binding"/>
    <property type="evidence" value="ECO:0007669"/>
    <property type="project" value="UniProtKB-ARBA"/>
</dbReference>
<keyword evidence="5" id="KW-0786">Thiamine pyrophosphate</keyword>
<feature type="domain" description="Transketolase-like pyrimidine-binding" evidence="8">
    <location>
        <begin position="469"/>
        <end position="642"/>
    </location>
</feature>
<dbReference type="RefSeq" id="WP_005963530.1">
    <property type="nucleotide sequence ID" value="NZ_CP040505.1"/>
</dbReference>
<dbReference type="EMBL" id="AQHZ01000021">
    <property type="protein sequence ID" value="ENO18036.1"/>
    <property type="molecule type" value="Genomic_DNA"/>
</dbReference>
<dbReference type="SMART" id="SM00861">
    <property type="entry name" value="Transket_pyr"/>
    <property type="match status" value="1"/>
</dbReference>
<dbReference type="SUPFAM" id="SSF52518">
    <property type="entry name" value="Thiamin diphosphate-binding fold (THDP-binding)"/>
    <property type="match status" value="2"/>
</dbReference>
<dbReference type="InterPro" id="IPR029061">
    <property type="entry name" value="THDP-binding"/>
</dbReference>
<evidence type="ECO:0000256" key="3">
    <source>
        <dbReference type="ARBA" id="ARBA00022532"/>
    </source>
</evidence>
<evidence type="ECO:0000256" key="1">
    <source>
        <dbReference type="ARBA" id="ARBA00001964"/>
    </source>
</evidence>
<dbReference type="HOGENOM" id="CLU_012907_2_1_11"/>
<dbReference type="GO" id="GO:0004591">
    <property type="term" value="F:oxoglutarate dehydrogenase (succinyl-transferring) activity"/>
    <property type="evidence" value="ECO:0007669"/>
    <property type="project" value="UniProtKB-EC"/>
</dbReference>
<dbReference type="PANTHER" id="PTHR43257:SF2">
    <property type="entry name" value="PYRUVATE DEHYDROGENASE E1 COMPONENT SUBUNIT BETA"/>
    <property type="match status" value="1"/>
</dbReference>
<keyword evidence="10" id="KW-1185">Reference proteome</keyword>
<dbReference type="Pfam" id="PF02780">
    <property type="entry name" value="Transketolase_C"/>
    <property type="match status" value="1"/>
</dbReference>
<dbReference type="CDD" id="cd02000">
    <property type="entry name" value="TPP_E1_PDC_ADC_BCADC"/>
    <property type="match status" value="1"/>
</dbReference>
<dbReference type="STRING" id="888050.HMPREF9004_1308"/>
<evidence type="ECO:0000256" key="6">
    <source>
        <dbReference type="ARBA" id="ARBA00051911"/>
    </source>
</evidence>
<dbReference type="PATRIC" id="fig|888050.3.peg.1246"/>
<sequence>MTKSLIIDPAKVRAAGRVEFPEVPINQYVFDLNTELERYGAEGMVNMLHDMIVVRTFESMLDSIKKTGEWQGIAYNHKGPAHLGIGQESAYVGQATVLAPEDFVFGSHRSHGEILAKCYSAMRQIPADQLEEIMKSFLGGETLSFAEKINYANTTELTENFILFGALAEIFARKSGFNRGLGGSMHTFFLPFGSYPNNAIVGGSAPVANGAALFKRINRKPGIVVSNVGDAALACGPVWEAMNFASMDQFRTLWREEDGGYPPILFNFFNNFYGMGGQTYGETMGYDVLARVGAALNPEAMHAERVDGINPLAVADAVSRKKTILEQGRGPVLMDTITYRFSGHSPSDASSYRTKDEVELWENVDCIKEYSQLLISNGLTTQDDIDAYTEGLTEKLTKVLQLAIDEDNCPRIADGYIDTVMFSNTPTEKMEEGEAEIDLEANPRVAAIARKVRTAKDENGKPVSKMKMYQFRDGLFEAMLHRFKEDPTMAAWGEENRDWGGAFAVYRGLTEALPYRRLFNSPIAEASIVGAGVGYAMAGGRAVVELMYCDFLGRSGDEVFNQMAKWQSMSAGLLKMPLVLRVSVGNKYGAQHSQDWSALTAHIPGLKVYFPTTPTDAKGMLNLALRGTDPVVFFESQLLYDKGEEFEPGGVPEGYYETPEGEPAIRREGSDITIAGYGATMYRALEAAEVLQEKYGMSAEVIDLRFVAPLNYDKLIASVKKTGRLLLTSDAVERGNFLNTVAANVQTLAFDALDAPIAVVGSRNGITPGPELESYFFPQVEWIIDAIHERIVPLPGHTPTSNQTEGEIARRNRLGL</sequence>
<dbReference type="Pfam" id="PF00676">
    <property type="entry name" value="E1_dh"/>
    <property type="match status" value="1"/>
</dbReference>